<name>A0A3A2ZPN0_9EURO</name>
<keyword evidence="4" id="KW-1185">Reference proteome</keyword>
<evidence type="ECO:0000313" key="3">
    <source>
        <dbReference type="EMBL" id="RJE24203.1"/>
    </source>
</evidence>
<dbReference type="PANTHER" id="PTHR23088">
    <property type="entry name" value="NITRILASE-RELATED"/>
    <property type="match status" value="1"/>
</dbReference>
<dbReference type="CDD" id="cd07572">
    <property type="entry name" value="nit"/>
    <property type="match status" value="1"/>
</dbReference>
<protein>
    <submittedName>
        <fullName evidence="3">Nitrilase</fullName>
    </submittedName>
</protein>
<dbReference type="Gene3D" id="3.60.110.10">
    <property type="entry name" value="Carbon-nitrogen hydrolase"/>
    <property type="match status" value="1"/>
</dbReference>
<feature type="domain" description="CN hydrolase" evidence="2">
    <location>
        <begin position="1"/>
        <end position="272"/>
    </location>
</feature>
<evidence type="ECO:0000259" key="2">
    <source>
        <dbReference type="PROSITE" id="PS50263"/>
    </source>
</evidence>
<dbReference type="PROSITE" id="PS50263">
    <property type="entry name" value="CN_HYDROLASE"/>
    <property type="match status" value="1"/>
</dbReference>
<dbReference type="AlphaFoldDB" id="A0A3A2ZPN0"/>
<dbReference type="Pfam" id="PF00795">
    <property type="entry name" value="CN_hydrolase"/>
    <property type="match status" value="2"/>
</dbReference>
<keyword evidence="1" id="KW-0378">Hydrolase</keyword>
<dbReference type="SUPFAM" id="SSF56317">
    <property type="entry name" value="Carbon-nitrogen hydrolase"/>
    <property type="match status" value="1"/>
</dbReference>
<dbReference type="InterPro" id="IPR003010">
    <property type="entry name" value="C-N_Hydrolase"/>
</dbReference>
<evidence type="ECO:0000256" key="1">
    <source>
        <dbReference type="ARBA" id="ARBA00022801"/>
    </source>
</evidence>
<comment type="caution">
    <text evidence="3">The sequence shown here is derived from an EMBL/GenBank/DDBJ whole genome shotgun (WGS) entry which is preliminary data.</text>
</comment>
<gene>
    <name evidence="3" type="ORF">PHISCL_03470</name>
</gene>
<reference evidence="4" key="1">
    <citation type="submission" date="2017-02" db="EMBL/GenBank/DDBJ databases">
        <authorList>
            <person name="Tafer H."/>
            <person name="Lopandic K."/>
        </authorList>
    </citation>
    <scope>NUCLEOTIDE SEQUENCE [LARGE SCALE GENOMIC DNA]</scope>
    <source>
        <strain evidence="4">CBS 366.77</strain>
    </source>
</reference>
<dbReference type="Proteomes" id="UP000266188">
    <property type="component" value="Unassembled WGS sequence"/>
</dbReference>
<evidence type="ECO:0000313" key="4">
    <source>
        <dbReference type="Proteomes" id="UP000266188"/>
    </source>
</evidence>
<proteinExistence type="predicted"/>
<accession>A0A3A2ZPN0</accession>
<dbReference type="EMBL" id="MVGC01000090">
    <property type="protein sequence ID" value="RJE24203.1"/>
    <property type="molecule type" value="Genomic_DNA"/>
</dbReference>
<organism evidence="3 4">
    <name type="scientific">Aspergillus sclerotialis</name>
    <dbReference type="NCBI Taxonomy" id="2070753"/>
    <lineage>
        <taxon>Eukaryota</taxon>
        <taxon>Fungi</taxon>
        <taxon>Dikarya</taxon>
        <taxon>Ascomycota</taxon>
        <taxon>Pezizomycotina</taxon>
        <taxon>Eurotiomycetes</taxon>
        <taxon>Eurotiomycetidae</taxon>
        <taxon>Eurotiales</taxon>
        <taxon>Aspergillaceae</taxon>
        <taxon>Aspergillus</taxon>
        <taxon>Aspergillus subgen. Polypaecilum</taxon>
    </lineage>
</organism>
<sequence length="294" mass="32184">MVIAAVGQLCSTASLASNLAQCQVLVRKATATGAKALFLPEASDYIGSSAAETVSLARSVQDSEFVKGLQKEARDANLPINVGIHEPAPEGRVKNTLVWINEKGDITQRYQKTHLFDVEIKDGPILKESSSVEKGMEIVPPFETAVGRVGLCICFDVSFLALDPNIKLEIHMLCLQLRFPEISLALKRQNAQIITYPSAFTVPTGSAHWEALLRARAIETQSYVIAAAQAGFHNEKRRSYGHSMIVNPWGEVVASLGGDFKEPEIATADIDLGLLSKIRREMPLLRRTDIYPEV</sequence>
<dbReference type="GO" id="GO:0016811">
    <property type="term" value="F:hydrolase activity, acting on carbon-nitrogen (but not peptide) bonds, in linear amides"/>
    <property type="evidence" value="ECO:0007669"/>
    <property type="project" value="InterPro"/>
</dbReference>
<dbReference type="OrthoDB" id="10250282at2759"/>
<dbReference type="InterPro" id="IPR045254">
    <property type="entry name" value="Nit1/2_C-N_Hydrolase"/>
</dbReference>
<dbReference type="InterPro" id="IPR036526">
    <property type="entry name" value="C-N_Hydrolase_sf"/>
</dbReference>
<dbReference type="STRING" id="2070753.A0A3A2ZPN0"/>
<dbReference type="PANTHER" id="PTHR23088:SF27">
    <property type="entry name" value="DEAMINATED GLUTATHIONE AMIDASE"/>
    <property type="match status" value="1"/>
</dbReference>